<dbReference type="GO" id="GO:0015297">
    <property type="term" value="F:antiporter activity"/>
    <property type="evidence" value="ECO:0007669"/>
    <property type="project" value="UniProtKB-KW"/>
</dbReference>
<evidence type="ECO:0000256" key="4">
    <source>
        <dbReference type="ARBA" id="ARBA00022475"/>
    </source>
</evidence>
<evidence type="ECO:0000256" key="6">
    <source>
        <dbReference type="ARBA" id="ARBA00022989"/>
    </source>
</evidence>
<feature type="transmembrane region" description="Helical" evidence="9">
    <location>
        <begin position="149"/>
        <end position="167"/>
    </location>
</feature>
<organism evidence="11">
    <name type="scientific">Finegoldia magna</name>
    <name type="common">Peptostreptococcus magnus</name>
    <dbReference type="NCBI Taxonomy" id="1260"/>
    <lineage>
        <taxon>Bacteria</taxon>
        <taxon>Bacillati</taxon>
        <taxon>Bacillota</taxon>
        <taxon>Tissierellia</taxon>
        <taxon>Tissierellales</taxon>
        <taxon>Peptoniphilaceae</taxon>
        <taxon>Finegoldia</taxon>
    </lineage>
</organism>
<feature type="transmembrane region" description="Helical" evidence="9">
    <location>
        <begin position="226"/>
        <end position="244"/>
    </location>
</feature>
<feature type="transmembrane region" description="Helical" evidence="9">
    <location>
        <begin position="112"/>
        <end position="137"/>
    </location>
</feature>
<dbReference type="GO" id="GO:0005886">
    <property type="term" value="C:plasma membrane"/>
    <property type="evidence" value="ECO:0007669"/>
    <property type="project" value="UniProtKB-SubCell"/>
</dbReference>
<evidence type="ECO:0000256" key="2">
    <source>
        <dbReference type="ARBA" id="ARBA00022448"/>
    </source>
</evidence>
<dbReference type="AlphaFoldDB" id="A0A6N3CYM8"/>
<name>A0A6N3CYM8_FINMA</name>
<dbReference type="InterPro" id="IPR052180">
    <property type="entry name" value="NhaC_Na-H+_Antiporter"/>
</dbReference>
<feature type="transmembrane region" description="Helical" evidence="9">
    <location>
        <begin position="281"/>
        <end position="302"/>
    </location>
</feature>
<protein>
    <submittedName>
        <fullName evidence="11">Na(+)/H(+) antiporter NhaC</fullName>
    </submittedName>
</protein>
<dbReference type="PANTHER" id="PTHR33451:SF4">
    <property type="entry name" value="NA+_H+ ANTIPORTER"/>
    <property type="match status" value="1"/>
</dbReference>
<sequence length="441" mass="46883">MKPNKKALLPLVVFVLFYVLSGVVLAMRGIEMPFYQIPSPISIMIGVAVAFIIFEGTINEKADDFVKGCGDENIIIMCIIYLLAGAFAQVTKASGAVDSVVNFSLSIVPVNFLVPGIFLISTFLSIATGSSVGSVVALGPIVFGVAEKIGINPALMLAALICGAMAGDNLSLISDTTIAATRTQNIGMKQKFVMNSRFAFPAIIISTIIFAIIGRPETTITMVKESYNLVYVIPYLLVIVTALMGMNVLLVLFSGTLLAGIIGMIYGKFDTIMLSQTIFEGFTGVLEIFLLSMFTGGLAYMVRKHGGIDWIIMKVKKKVKGQKSAEAAIATLVGLTNAAVANNTVSILITGQVAAEMTKEYDVKPSRVASLLDTTSCVVQGIIPYGAQILIASGLTAGKVAPTDILPFMVNQYVLLAMMILTIITRFGTKSDPATEVPDAK</sequence>
<accession>A0A6N3CYM8</accession>
<keyword evidence="2" id="KW-0813">Transport</keyword>
<keyword evidence="5 9" id="KW-0812">Transmembrane</keyword>
<feature type="transmembrane region" description="Helical" evidence="9">
    <location>
        <begin position="198"/>
        <end position="214"/>
    </location>
</feature>
<feature type="transmembrane region" description="Helical" evidence="9">
    <location>
        <begin position="33"/>
        <end position="54"/>
    </location>
</feature>
<evidence type="ECO:0000256" key="8">
    <source>
        <dbReference type="ARBA" id="ARBA00038435"/>
    </source>
</evidence>
<feature type="transmembrane region" description="Helical" evidence="9">
    <location>
        <begin position="7"/>
        <end position="27"/>
    </location>
</feature>
<feature type="transmembrane region" description="Helical" evidence="9">
    <location>
        <begin position="405"/>
        <end position="424"/>
    </location>
</feature>
<comment type="subcellular location">
    <subcellularLocation>
        <location evidence="1">Cell membrane</location>
        <topology evidence="1">Multi-pass membrane protein</topology>
    </subcellularLocation>
</comment>
<keyword evidence="4" id="KW-1003">Cell membrane</keyword>
<feature type="domain" description="Na+/H+ antiporter NhaC-like C-terminal" evidence="10">
    <location>
        <begin position="236"/>
        <end position="425"/>
    </location>
</feature>
<evidence type="ECO:0000256" key="3">
    <source>
        <dbReference type="ARBA" id="ARBA00022449"/>
    </source>
</evidence>
<evidence type="ECO:0000259" key="10">
    <source>
        <dbReference type="Pfam" id="PF03553"/>
    </source>
</evidence>
<dbReference type="Pfam" id="PF03553">
    <property type="entry name" value="Na_H_antiporter"/>
    <property type="match status" value="2"/>
</dbReference>
<evidence type="ECO:0000313" key="11">
    <source>
        <dbReference type="EMBL" id="VYU20774.1"/>
    </source>
</evidence>
<evidence type="ECO:0000256" key="5">
    <source>
        <dbReference type="ARBA" id="ARBA00022692"/>
    </source>
</evidence>
<dbReference type="InterPro" id="IPR018461">
    <property type="entry name" value="Na/H_Antiport_NhaC-like_C"/>
</dbReference>
<comment type="similarity">
    <text evidence="8">Belongs to the NhaC Na(+)/H(+) (TC 2.A.35) antiporter family.</text>
</comment>
<feature type="transmembrane region" description="Helical" evidence="9">
    <location>
        <begin position="74"/>
        <end position="92"/>
    </location>
</feature>
<dbReference type="PANTHER" id="PTHR33451">
    <property type="entry name" value="MALATE-2H(+)/NA(+)-LACTATE ANTIPORTER"/>
    <property type="match status" value="1"/>
</dbReference>
<reference evidence="11" key="1">
    <citation type="submission" date="2019-11" db="EMBL/GenBank/DDBJ databases">
        <authorList>
            <person name="Feng L."/>
        </authorList>
    </citation>
    <scope>NUCLEOTIDE SEQUENCE</scope>
    <source>
        <strain evidence="11">FmagnaLFYP121</strain>
    </source>
</reference>
<evidence type="ECO:0000256" key="9">
    <source>
        <dbReference type="SAM" id="Phobius"/>
    </source>
</evidence>
<dbReference type="RefSeq" id="WP_156850186.1">
    <property type="nucleotide sequence ID" value="NZ_CACRTP010000022.1"/>
</dbReference>
<gene>
    <name evidence="11" type="primary">nhaC</name>
    <name evidence="11" type="ORF">FMLFYP121_01594</name>
</gene>
<evidence type="ECO:0000256" key="1">
    <source>
        <dbReference type="ARBA" id="ARBA00004651"/>
    </source>
</evidence>
<keyword evidence="7 9" id="KW-0472">Membrane</keyword>
<dbReference type="EMBL" id="CACRTP010000022">
    <property type="protein sequence ID" value="VYU20774.1"/>
    <property type="molecule type" value="Genomic_DNA"/>
</dbReference>
<evidence type="ECO:0000256" key="7">
    <source>
        <dbReference type="ARBA" id="ARBA00023136"/>
    </source>
</evidence>
<keyword evidence="6 9" id="KW-1133">Transmembrane helix</keyword>
<feature type="domain" description="Na+/H+ antiporter NhaC-like C-terminal" evidence="10">
    <location>
        <begin position="42"/>
        <end position="214"/>
    </location>
</feature>
<proteinExistence type="inferred from homology"/>
<keyword evidence="3" id="KW-0050">Antiport</keyword>